<comment type="caution">
    <text evidence="2">The sequence shown here is derived from an EMBL/GenBank/DDBJ whole genome shotgun (WGS) entry which is preliminary data.</text>
</comment>
<dbReference type="AlphaFoldDB" id="A0A8T3VQ00"/>
<sequence>MKILYFTSTGNNLYISKKLGGELLSIPQLMKSNDLDIEDDAVGIVFPVYFATSPKMLRKFLEKVNITCNYLFLICSYGSDGDQNAFRIMINTLKKRGLKVNYANSVLMVDNFLPVFDMAKEKAIKDDSDIDRQIDNIKNDIESRKEYILYKKLFTDVPFIEKVLEKTMTSKYHILVGEDCIGCKICTRVCPQANVTLTEDGPVIGDNCEFCFGCIHHCKQKVLYINDELNTDERYINPHIKVSEIIKSNNISD</sequence>
<name>A0A8T3VQ00_9EURY</name>
<proteinExistence type="predicted"/>
<evidence type="ECO:0000313" key="3">
    <source>
        <dbReference type="Proteomes" id="UP000713479"/>
    </source>
</evidence>
<dbReference type="NCBIfam" id="NF038196">
    <property type="entry name" value="ferrodoxin_EFR1"/>
    <property type="match status" value="1"/>
</dbReference>
<dbReference type="PROSITE" id="PS00198">
    <property type="entry name" value="4FE4S_FER_1"/>
    <property type="match status" value="1"/>
</dbReference>
<evidence type="ECO:0000259" key="1">
    <source>
        <dbReference type="PROSITE" id="PS51379"/>
    </source>
</evidence>
<dbReference type="Gene3D" id="3.30.70.20">
    <property type="match status" value="1"/>
</dbReference>
<evidence type="ECO:0000313" key="2">
    <source>
        <dbReference type="EMBL" id="MBE6510136.1"/>
    </source>
</evidence>
<dbReference type="InterPro" id="IPR047964">
    <property type="entry name" value="EFR1-like"/>
</dbReference>
<dbReference type="InterPro" id="IPR017896">
    <property type="entry name" value="4Fe4S_Fe-S-bd"/>
</dbReference>
<dbReference type="SUPFAM" id="SSF54862">
    <property type="entry name" value="4Fe-4S ferredoxins"/>
    <property type="match status" value="1"/>
</dbReference>
<organism evidence="2 3">
    <name type="scientific">Methanobrevibacter millerae</name>
    <dbReference type="NCBI Taxonomy" id="230361"/>
    <lineage>
        <taxon>Archaea</taxon>
        <taxon>Methanobacteriati</taxon>
        <taxon>Methanobacteriota</taxon>
        <taxon>Methanomada group</taxon>
        <taxon>Methanobacteria</taxon>
        <taxon>Methanobacteriales</taxon>
        <taxon>Methanobacteriaceae</taxon>
        <taxon>Methanobrevibacter</taxon>
    </lineage>
</organism>
<dbReference type="Gene3D" id="3.40.50.360">
    <property type="match status" value="1"/>
</dbReference>
<dbReference type="GO" id="GO:0016491">
    <property type="term" value="F:oxidoreductase activity"/>
    <property type="evidence" value="ECO:0007669"/>
    <property type="project" value="UniProtKB-ARBA"/>
</dbReference>
<protein>
    <submittedName>
        <fullName evidence="2">4Fe-4S ferredoxin</fullName>
    </submittedName>
</protein>
<gene>
    <name evidence="2" type="ORF">E7Z74_02530</name>
</gene>
<feature type="domain" description="4Fe-4S ferredoxin-type" evidence="1">
    <location>
        <begin position="172"/>
        <end position="200"/>
    </location>
</feature>
<dbReference type="Proteomes" id="UP000713479">
    <property type="component" value="Unassembled WGS sequence"/>
</dbReference>
<reference evidence="2" key="1">
    <citation type="submission" date="2019-04" db="EMBL/GenBank/DDBJ databases">
        <title>Evolution of Biomass-Degrading Anaerobic Consortia Revealed by Metagenomics.</title>
        <authorList>
            <person name="Peng X."/>
        </authorList>
    </citation>
    <scope>NUCLEOTIDE SEQUENCE</scope>
    <source>
        <strain evidence="2">SIG13</strain>
    </source>
</reference>
<dbReference type="InterPro" id="IPR029039">
    <property type="entry name" value="Flavoprotein-like_sf"/>
</dbReference>
<dbReference type="EMBL" id="SUTF01000003">
    <property type="protein sequence ID" value="MBE6510136.1"/>
    <property type="molecule type" value="Genomic_DNA"/>
</dbReference>
<accession>A0A8T3VQ00</accession>
<dbReference type="SUPFAM" id="SSF52218">
    <property type="entry name" value="Flavoproteins"/>
    <property type="match status" value="1"/>
</dbReference>
<dbReference type="Pfam" id="PF13237">
    <property type="entry name" value="Fer4_10"/>
    <property type="match status" value="1"/>
</dbReference>
<dbReference type="InterPro" id="IPR017900">
    <property type="entry name" value="4Fe4S_Fe_S_CS"/>
</dbReference>
<dbReference type="PROSITE" id="PS51379">
    <property type="entry name" value="4FE4S_FER_2"/>
    <property type="match status" value="1"/>
</dbReference>